<organism evidence="13 14">
    <name type="scientific">Pelomicrobium methylotrophicum</name>
    <dbReference type="NCBI Taxonomy" id="2602750"/>
    <lineage>
        <taxon>Bacteria</taxon>
        <taxon>Pseudomonadati</taxon>
        <taxon>Pseudomonadota</taxon>
        <taxon>Hydrogenophilia</taxon>
        <taxon>Hydrogenophilia incertae sedis</taxon>
        <taxon>Pelomicrobium</taxon>
    </lineage>
</organism>
<dbReference type="SUPFAM" id="SSF54523">
    <property type="entry name" value="Pili subunits"/>
    <property type="match status" value="1"/>
</dbReference>
<evidence type="ECO:0000313" key="14">
    <source>
        <dbReference type="Proteomes" id="UP000321201"/>
    </source>
</evidence>
<dbReference type="EMBL" id="VPFL01000009">
    <property type="protein sequence ID" value="TXF11996.1"/>
    <property type="molecule type" value="Genomic_DNA"/>
</dbReference>
<gene>
    <name evidence="13" type="ORF">FR698_08070</name>
</gene>
<name>A0A5C7ELM3_9PROT</name>
<reference evidence="13 14" key="1">
    <citation type="submission" date="2019-08" db="EMBL/GenBank/DDBJ databases">
        <title>Pelomicrobium methylotrophicum gen. nov., sp. nov. a moderately thermophilic, facultatively anaerobic, lithoautotrophic and methylotrophic bacterium isolated from a terrestrial mud volcano.</title>
        <authorList>
            <person name="Slobodkina G.B."/>
            <person name="Merkel A.Y."/>
            <person name="Slobodkin A.I."/>
        </authorList>
    </citation>
    <scope>NUCLEOTIDE SEQUENCE [LARGE SCALE GENOMIC DNA]</scope>
    <source>
        <strain evidence="13 14">SM250</strain>
    </source>
</reference>
<dbReference type="InParanoid" id="A0A5C7ELM3"/>
<dbReference type="PROSITE" id="PS00409">
    <property type="entry name" value="PROKAR_NTER_METHYL"/>
    <property type="match status" value="1"/>
</dbReference>
<evidence type="ECO:0000256" key="10">
    <source>
        <dbReference type="ARBA" id="ARBA00030775"/>
    </source>
</evidence>
<comment type="subcellular location">
    <subcellularLocation>
        <location evidence="1">Cell inner membrane</location>
        <topology evidence="1">Single-pass membrane protein</topology>
    </subcellularLocation>
</comment>
<evidence type="ECO:0000256" key="6">
    <source>
        <dbReference type="ARBA" id="ARBA00022692"/>
    </source>
</evidence>
<evidence type="ECO:0000313" key="13">
    <source>
        <dbReference type="EMBL" id="TXF11996.1"/>
    </source>
</evidence>
<dbReference type="Pfam" id="PF07963">
    <property type="entry name" value="N_methyl"/>
    <property type="match status" value="1"/>
</dbReference>
<evidence type="ECO:0000256" key="8">
    <source>
        <dbReference type="ARBA" id="ARBA00023136"/>
    </source>
</evidence>
<evidence type="ECO:0000256" key="11">
    <source>
        <dbReference type="SAM" id="Phobius"/>
    </source>
</evidence>
<keyword evidence="5" id="KW-0997">Cell inner membrane</keyword>
<dbReference type="GO" id="GO:0015627">
    <property type="term" value="C:type II protein secretion system complex"/>
    <property type="evidence" value="ECO:0007669"/>
    <property type="project" value="InterPro"/>
</dbReference>
<dbReference type="Pfam" id="PF12019">
    <property type="entry name" value="GspH"/>
    <property type="match status" value="1"/>
</dbReference>
<accession>A0A5C7ELM3</accession>
<feature type="domain" description="General secretion pathway GspH" evidence="12">
    <location>
        <begin position="42"/>
        <end position="164"/>
    </location>
</feature>
<evidence type="ECO:0000259" key="12">
    <source>
        <dbReference type="Pfam" id="PF12019"/>
    </source>
</evidence>
<keyword evidence="4" id="KW-0488">Methylation</keyword>
<dbReference type="OrthoDB" id="2313614at2"/>
<dbReference type="RefSeq" id="WP_147799736.1">
    <property type="nucleotide sequence ID" value="NZ_VPFL01000009.1"/>
</dbReference>
<dbReference type="InterPro" id="IPR012902">
    <property type="entry name" value="N_methyl_site"/>
</dbReference>
<dbReference type="InterPro" id="IPR022346">
    <property type="entry name" value="T2SS_GspH"/>
</dbReference>
<keyword evidence="3" id="KW-1003">Cell membrane</keyword>
<dbReference type="NCBIfam" id="TIGR02532">
    <property type="entry name" value="IV_pilin_GFxxxE"/>
    <property type="match status" value="1"/>
</dbReference>
<keyword evidence="7 11" id="KW-1133">Transmembrane helix</keyword>
<protein>
    <recommendedName>
        <fullName evidence="2">Type II secretion system protein H</fullName>
    </recommendedName>
    <alternativeName>
        <fullName evidence="10">General secretion pathway protein H</fullName>
    </alternativeName>
</protein>
<evidence type="ECO:0000256" key="1">
    <source>
        <dbReference type="ARBA" id="ARBA00004377"/>
    </source>
</evidence>
<dbReference type="AlphaFoldDB" id="A0A5C7ELM3"/>
<evidence type="ECO:0000256" key="7">
    <source>
        <dbReference type="ARBA" id="ARBA00022989"/>
    </source>
</evidence>
<evidence type="ECO:0000256" key="4">
    <source>
        <dbReference type="ARBA" id="ARBA00022481"/>
    </source>
</evidence>
<sequence length="171" mass="17855">MQSKRGFTLIELMVIVAVVAVLATVGLPSFSQFVQEMRLASTANDLHSDLLLARSESIRRNSRVLLCPRASTTSARCATTPAADTWMNGWLVCYDADSDGACDAPTGTDPNPVRVRSGPSSPLKLTGPAASLTFFPVGNASGAAIFTMASGTSSTRSIMVAPSGSVTSNRN</sequence>
<dbReference type="GO" id="GO:0005886">
    <property type="term" value="C:plasma membrane"/>
    <property type="evidence" value="ECO:0007669"/>
    <property type="project" value="UniProtKB-SubCell"/>
</dbReference>
<proteinExistence type="inferred from homology"/>
<evidence type="ECO:0000256" key="2">
    <source>
        <dbReference type="ARBA" id="ARBA00021549"/>
    </source>
</evidence>
<dbReference type="InterPro" id="IPR045584">
    <property type="entry name" value="Pilin-like"/>
</dbReference>
<keyword evidence="8 11" id="KW-0472">Membrane</keyword>
<keyword evidence="6 11" id="KW-0812">Transmembrane</keyword>
<comment type="similarity">
    <text evidence="9">Belongs to the GSP H family.</text>
</comment>
<comment type="caution">
    <text evidence="13">The sequence shown here is derived from an EMBL/GenBank/DDBJ whole genome shotgun (WGS) entry which is preliminary data.</text>
</comment>
<evidence type="ECO:0000256" key="3">
    <source>
        <dbReference type="ARBA" id="ARBA00022475"/>
    </source>
</evidence>
<keyword evidence="14" id="KW-1185">Reference proteome</keyword>
<dbReference type="Gene3D" id="3.55.40.10">
    <property type="entry name" value="minor pseudopilin epsh domain"/>
    <property type="match status" value="1"/>
</dbReference>
<evidence type="ECO:0000256" key="9">
    <source>
        <dbReference type="ARBA" id="ARBA00025772"/>
    </source>
</evidence>
<evidence type="ECO:0000256" key="5">
    <source>
        <dbReference type="ARBA" id="ARBA00022519"/>
    </source>
</evidence>
<dbReference type="Proteomes" id="UP000321201">
    <property type="component" value="Unassembled WGS sequence"/>
</dbReference>
<dbReference type="GO" id="GO:0015628">
    <property type="term" value="P:protein secretion by the type II secretion system"/>
    <property type="evidence" value="ECO:0007669"/>
    <property type="project" value="InterPro"/>
</dbReference>
<feature type="transmembrane region" description="Helical" evidence="11">
    <location>
        <begin position="12"/>
        <end position="30"/>
    </location>
</feature>